<comment type="similarity">
    <text evidence="2">Belongs to the cytochrome P450 family.</text>
</comment>
<dbReference type="GO" id="GO:0004497">
    <property type="term" value="F:monooxygenase activity"/>
    <property type="evidence" value="ECO:0007669"/>
    <property type="project" value="UniProtKB-KW"/>
</dbReference>
<comment type="caution">
    <text evidence="12">The sequence shown here is derived from an EMBL/GenBank/DDBJ whole genome shotgun (WGS) entry which is preliminary data.</text>
</comment>
<evidence type="ECO:0000256" key="4">
    <source>
        <dbReference type="ARBA" id="ARBA00022723"/>
    </source>
</evidence>
<evidence type="ECO:0000256" key="8">
    <source>
        <dbReference type="ARBA" id="ARBA00023033"/>
    </source>
</evidence>
<dbReference type="GO" id="GO:0005506">
    <property type="term" value="F:iron ion binding"/>
    <property type="evidence" value="ECO:0007669"/>
    <property type="project" value="InterPro"/>
</dbReference>
<keyword evidence="10" id="KW-0472">Membrane</keyword>
<dbReference type="Pfam" id="PF00067">
    <property type="entry name" value="p450"/>
    <property type="match status" value="1"/>
</dbReference>
<feature type="transmembrane region" description="Helical" evidence="10">
    <location>
        <begin position="35"/>
        <end position="56"/>
    </location>
</feature>
<dbReference type="SUPFAM" id="SSF51905">
    <property type="entry name" value="FAD/NAD(P)-binding domain"/>
    <property type="match status" value="1"/>
</dbReference>
<feature type="region of interest" description="Disordered" evidence="9">
    <location>
        <begin position="1"/>
        <end position="28"/>
    </location>
</feature>
<protein>
    <recommendedName>
        <fullName evidence="11">FAD-binding domain-containing protein</fullName>
    </recommendedName>
</protein>
<dbReference type="PRINTS" id="PR00465">
    <property type="entry name" value="EP450IV"/>
</dbReference>
<dbReference type="GO" id="GO:0020037">
    <property type="term" value="F:heme binding"/>
    <property type="evidence" value="ECO:0007669"/>
    <property type="project" value="InterPro"/>
</dbReference>
<keyword evidence="8" id="KW-0503">Monooxygenase</keyword>
<keyword evidence="5" id="KW-0274">FAD</keyword>
<evidence type="ECO:0000256" key="2">
    <source>
        <dbReference type="ARBA" id="ARBA00010617"/>
    </source>
</evidence>
<dbReference type="InterPro" id="IPR036188">
    <property type="entry name" value="FAD/NAD-bd_sf"/>
</dbReference>
<dbReference type="Gene3D" id="3.50.50.60">
    <property type="entry name" value="FAD/NAD(P)-binding domain"/>
    <property type="match status" value="1"/>
</dbReference>
<dbReference type="eggNOG" id="KOG0156">
    <property type="taxonomic scope" value="Eukaryota"/>
</dbReference>
<keyword evidence="10" id="KW-0812">Transmembrane</keyword>
<keyword evidence="4" id="KW-0479">Metal-binding</keyword>
<dbReference type="EMBL" id="JMSE01001414">
    <property type="protein sequence ID" value="KDN61395.1"/>
    <property type="molecule type" value="Genomic_DNA"/>
</dbReference>
<dbReference type="HOGENOM" id="CLU_377660_0_0_1"/>
<organism evidence="12 13">
    <name type="scientific">Colletotrichum sublineola</name>
    <name type="common">Sorghum anthracnose fungus</name>
    <dbReference type="NCBI Taxonomy" id="1173701"/>
    <lineage>
        <taxon>Eukaryota</taxon>
        <taxon>Fungi</taxon>
        <taxon>Dikarya</taxon>
        <taxon>Ascomycota</taxon>
        <taxon>Pezizomycotina</taxon>
        <taxon>Sordariomycetes</taxon>
        <taxon>Hypocreomycetidae</taxon>
        <taxon>Glomerellales</taxon>
        <taxon>Glomerellaceae</taxon>
        <taxon>Colletotrichum</taxon>
        <taxon>Colletotrichum graminicola species complex</taxon>
    </lineage>
</organism>
<dbReference type="InterPro" id="IPR001128">
    <property type="entry name" value="Cyt_P450"/>
</dbReference>
<accession>A0A066X5V2</accession>
<sequence length="734" mass="82212">MSSTTEYRPFLKYSDDPTVEEPTSPQRHASRRNTFLSHVFVLIGTSLIWILIFFLMNPSANTTALRQETASSGLPNVPVPGDRHNITSGMRKITCGSTTQEARAKGCKYDILLNHWVPELCYDKESVDEYQEDGSWGAFADMNMTQRLTVDEMSERDFYWTSVRDHINHCAIMWRRQFYAFYDDRAAIDSIVTSPGHTEHCSQYLMDVRKFDGSVGIRATTTPSSSSETTIELFLSSRTAAKALSISATEYVFTEWCSAMLLVCELENLINNVENLVLRKTVQADRGEGGISREESGFEICRHSLTANVDKAAAFSKAGRKVSECNARAVSRGKTAGKTFLRPSWGAKTAKFYHILRFPDAYGKLYSEVRSKIASEGEITGEKLAKLPFLNACIRETLRLLPPANGKTAHRTAPSCTIAGLYIPAGTTVSADLYTIQRSPDNFSDPSTFLPERWLDGFDSTEFKDDSTRLIVAKLLWRYDFELLDRDGFVWERDAGSSLIYTDYKIMAASRQTFLEEKGSIAGKIRHKGGKSGQRLHLCMRSTKCHVNCKSNGALERYEVVCGRPTRCNGLIMDPKTVACCSVTRHHENAPLLKIETFLFVGHVLGVVTTQGSHLIVRFDMDMINTPNLASALIFPTYGGTVQGLDRGGSLSGLMLALQLERAGIDYVLFEKEEIGPQLGASIGFQPHWVKPFEQLGVWDEMKSITVPMGNRYHFDEHGRCFENSALFTEIHKK</sequence>
<dbReference type="Gene3D" id="3.30.9.30">
    <property type="match status" value="1"/>
</dbReference>
<comment type="cofactor">
    <cofactor evidence="1">
        <name>heme</name>
        <dbReference type="ChEBI" id="CHEBI:30413"/>
    </cofactor>
</comment>
<dbReference type="Pfam" id="PF01494">
    <property type="entry name" value="FAD_binding_3"/>
    <property type="match status" value="1"/>
</dbReference>
<dbReference type="GO" id="GO:0016705">
    <property type="term" value="F:oxidoreductase activity, acting on paired donors, with incorporation or reduction of molecular oxygen"/>
    <property type="evidence" value="ECO:0007669"/>
    <property type="project" value="InterPro"/>
</dbReference>
<evidence type="ECO:0000256" key="6">
    <source>
        <dbReference type="ARBA" id="ARBA00023002"/>
    </source>
</evidence>
<dbReference type="OrthoDB" id="3501153at2759"/>
<dbReference type="SUPFAM" id="SSF48264">
    <property type="entry name" value="Cytochrome P450"/>
    <property type="match status" value="1"/>
</dbReference>
<dbReference type="STRING" id="1173701.A0A066X5V2"/>
<dbReference type="GO" id="GO:0071949">
    <property type="term" value="F:FAD binding"/>
    <property type="evidence" value="ECO:0007669"/>
    <property type="project" value="InterPro"/>
</dbReference>
<evidence type="ECO:0000256" key="3">
    <source>
        <dbReference type="ARBA" id="ARBA00022630"/>
    </source>
</evidence>
<dbReference type="InterPro" id="IPR002403">
    <property type="entry name" value="Cyt_P450_E_grp-IV"/>
</dbReference>
<evidence type="ECO:0000313" key="12">
    <source>
        <dbReference type="EMBL" id="KDN61395.1"/>
    </source>
</evidence>
<dbReference type="InterPro" id="IPR002938">
    <property type="entry name" value="FAD-bd"/>
</dbReference>
<evidence type="ECO:0000259" key="11">
    <source>
        <dbReference type="Pfam" id="PF01494"/>
    </source>
</evidence>
<feature type="domain" description="FAD-binding" evidence="11">
    <location>
        <begin position="648"/>
        <end position="711"/>
    </location>
</feature>
<gene>
    <name evidence="12" type="ORF">CSUB01_00716</name>
</gene>
<keyword evidence="7" id="KW-0408">Iron</keyword>
<dbReference type="InterPro" id="IPR053008">
    <property type="entry name" value="Phomopsin_biosynth_assoc"/>
</dbReference>
<keyword evidence="13" id="KW-1185">Reference proteome</keyword>
<evidence type="ECO:0000313" key="13">
    <source>
        <dbReference type="Proteomes" id="UP000027238"/>
    </source>
</evidence>
<evidence type="ECO:0000256" key="7">
    <source>
        <dbReference type="ARBA" id="ARBA00023004"/>
    </source>
</evidence>
<evidence type="ECO:0000256" key="1">
    <source>
        <dbReference type="ARBA" id="ARBA00001971"/>
    </source>
</evidence>
<dbReference type="InterPro" id="IPR036396">
    <property type="entry name" value="Cyt_P450_sf"/>
</dbReference>
<evidence type="ECO:0000256" key="10">
    <source>
        <dbReference type="SAM" id="Phobius"/>
    </source>
</evidence>
<evidence type="ECO:0000256" key="5">
    <source>
        <dbReference type="ARBA" id="ARBA00022827"/>
    </source>
</evidence>
<dbReference type="Gene3D" id="1.10.630.10">
    <property type="entry name" value="Cytochrome P450"/>
    <property type="match status" value="1"/>
</dbReference>
<dbReference type="PANTHER" id="PTHR35896">
    <property type="entry name" value="IG-LIKE DOMAIN-CONTAINING PROTEIN"/>
    <property type="match status" value="1"/>
</dbReference>
<dbReference type="AlphaFoldDB" id="A0A066X5V2"/>
<keyword evidence="3" id="KW-0285">Flavoprotein</keyword>
<reference evidence="13" key="1">
    <citation type="journal article" date="2014" name="Genome Announc.">
        <title>Draft genome sequence of Colletotrichum sublineola, a destructive pathogen of cultivated sorghum.</title>
        <authorList>
            <person name="Baroncelli R."/>
            <person name="Sanz-Martin J.M."/>
            <person name="Rech G.E."/>
            <person name="Sukno S.A."/>
            <person name="Thon M.R."/>
        </authorList>
    </citation>
    <scope>NUCLEOTIDE SEQUENCE [LARGE SCALE GENOMIC DNA]</scope>
    <source>
        <strain evidence="13">TX430BB</strain>
    </source>
</reference>
<keyword evidence="10" id="KW-1133">Transmembrane helix</keyword>
<name>A0A066X5V2_COLSU</name>
<proteinExistence type="inferred from homology"/>
<keyword evidence="6" id="KW-0560">Oxidoreductase</keyword>
<dbReference type="Proteomes" id="UP000027238">
    <property type="component" value="Unassembled WGS sequence"/>
</dbReference>
<dbReference type="PANTHER" id="PTHR35896:SF3">
    <property type="entry name" value="MAJOR FACILITATOR SUPERFAMILY TRANSPORTER"/>
    <property type="match status" value="1"/>
</dbReference>
<evidence type="ECO:0000256" key="9">
    <source>
        <dbReference type="SAM" id="MobiDB-lite"/>
    </source>
</evidence>